<dbReference type="Pfam" id="PF00005">
    <property type="entry name" value="ABC_tran"/>
    <property type="match status" value="1"/>
</dbReference>
<keyword evidence="3" id="KW-0547">Nucleotide-binding</keyword>
<dbReference type="SUPFAM" id="SSF90123">
    <property type="entry name" value="ABC transporter transmembrane region"/>
    <property type="match status" value="1"/>
</dbReference>
<evidence type="ECO:0000259" key="9">
    <source>
        <dbReference type="PROSITE" id="PS50929"/>
    </source>
</evidence>
<dbReference type="PANTHER" id="PTHR43394">
    <property type="entry name" value="ATP-DEPENDENT PERMEASE MDL1, MITOCHONDRIAL"/>
    <property type="match status" value="1"/>
</dbReference>
<evidence type="ECO:0000256" key="7">
    <source>
        <dbReference type="SAM" id="Phobius"/>
    </source>
</evidence>
<keyword evidence="4 10" id="KW-0067">ATP-binding</keyword>
<dbReference type="GO" id="GO:0005524">
    <property type="term" value="F:ATP binding"/>
    <property type="evidence" value="ECO:0007669"/>
    <property type="project" value="UniProtKB-KW"/>
</dbReference>
<dbReference type="InterPro" id="IPR017871">
    <property type="entry name" value="ABC_transporter-like_CS"/>
</dbReference>
<evidence type="ECO:0000256" key="4">
    <source>
        <dbReference type="ARBA" id="ARBA00022840"/>
    </source>
</evidence>
<evidence type="ECO:0000313" key="11">
    <source>
        <dbReference type="Proteomes" id="UP001589838"/>
    </source>
</evidence>
<evidence type="ECO:0000256" key="5">
    <source>
        <dbReference type="ARBA" id="ARBA00022989"/>
    </source>
</evidence>
<dbReference type="InterPro" id="IPR036640">
    <property type="entry name" value="ABC1_TM_sf"/>
</dbReference>
<comment type="subcellular location">
    <subcellularLocation>
        <location evidence="1">Cell membrane</location>
        <topology evidence="1">Multi-pass membrane protein</topology>
    </subcellularLocation>
</comment>
<feature type="transmembrane region" description="Helical" evidence="7">
    <location>
        <begin position="53"/>
        <end position="75"/>
    </location>
</feature>
<dbReference type="CDD" id="cd18547">
    <property type="entry name" value="ABC_6TM_Tm288_like"/>
    <property type="match status" value="1"/>
</dbReference>
<evidence type="ECO:0000256" key="2">
    <source>
        <dbReference type="ARBA" id="ARBA00022692"/>
    </source>
</evidence>
<proteinExistence type="predicted"/>
<dbReference type="InterPro" id="IPR003439">
    <property type="entry name" value="ABC_transporter-like_ATP-bd"/>
</dbReference>
<evidence type="ECO:0000256" key="3">
    <source>
        <dbReference type="ARBA" id="ARBA00022741"/>
    </source>
</evidence>
<keyword evidence="5 7" id="KW-1133">Transmembrane helix</keyword>
<gene>
    <name evidence="10" type="ORF">ACFFHM_11740</name>
</gene>
<feature type="transmembrane region" description="Helical" evidence="7">
    <location>
        <begin position="95"/>
        <end position="120"/>
    </location>
</feature>
<accession>A0ABV6KDV0</accession>
<reference evidence="10 11" key="1">
    <citation type="submission" date="2024-09" db="EMBL/GenBank/DDBJ databases">
        <authorList>
            <person name="Sun Q."/>
            <person name="Mori K."/>
        </authorList>
    </citation>
    <scope>NUCLEOTIDE SEQUENCE [LARGE SCALE GENOMIC DNA]</scope>
    <source>
        <strain evidence="10 11">NCAIM B.02610</strain>
    </source>
</reference>
<feature type="transmembrane region" description="Helical" evidence="7">
    <location>
        <begin position="290"/>
        <end position="315"/>
    </location>
</feature>
<keyword evidence="6 7" id="KW-0472">Membrane</keyword>
<feature type="transmembrane region" description="Helical" evidence="7">
    <location>
        <begin position="169"/>
        <end position="190"/>
    </location>
</feature>
<feature type="transmembrane region" description="Helical" evidence="7">
    <location>
        <begin position="196"/>
        <end position="213"/>
    </location>
</feature>
<evidence type="ECO:0000313" key="10">
    <source>
        <dbReference type="EMBL" id="MFC0471137.1"/>
    </source>
</evidence>
<dbReference type="Gene3D" id="1.20.1560.10">
    <property type="entry name" value="ABC transporter type 1, transmembrane domain"/>
    <property type="match status" value="1"/>
</dbReference>
<dbReference type="SMART" id="SM00382">
    <property type="entry name" value="AAA"/>
    <property type="match status" value="1"/>
</dbReference>
<dbReference type="PROSITE" id="PS00211">
    <property type="entry name" value="ABC_TRANSPORTER_1"/>
    <property type="match status" value="1"/>
</dbReference>
<evidence type="ECO:0000256" key="1">
    <source>
        <dbReference type="ARBA" id="ARBA00004651"/>
    </source>
</evidence>
<sequence>MSNQLMKPFRYKRISLTESIVNSQKPLNTKAKPKNWKSTLKRIWAYLSVHKKYLLLVIMMVILSSFFTLLGPFLIGMAIDNYLVTSNINGLFKLLLFLFFIYIFYSLAVWLQNFWMIGVAQKTVYSMRMQLFNRLQKLPISYLDKRQHGEIMSRLTNDMENVSTTLNSSVIQIFSSVLTFIGIILVMFWLSPMLTIITLAVVPVMVLGMKWITRRTGLFFKEQQRHLGDVNGYIEETITGQKIVKTFSKEQHVIEHFKEMNERLKGASFWAQTYSGFIPKLMNVLNNLSFALIAGIGGVLAFRGLITVGVIVIFVEYSRQFTRPLNDLANQFNTLLSAVAGAERVFEVIDEEEEQDMKGAIELDNIRGDVSFKNVSFSYEEKQKTISHVSFNVTAGETIALVGPTGAGKTTIINLLSRFYEPEVGTITIDEYDIRNVKRNSLRQHTGFVLQDSYLFQGTIRENIRYGRLEASDGEVEEAARLANAHSFIRNLPKGYDTILDQDGSGISQGQKQLLSIARVMLASPSILILDEATSSIDTITEIKIQEALQRLMKGRTSFVIAHRLNTIKQADQIFVLKDGQLSEKGTHNELLREKGYYYEMCTQLVNDEADHM</sequence>
<comment type="caution">
    <text evidence="10">The sequence shown here is derived from an EMBL/GenBank/DDBJ whole genome shotgun (WGS) entry which is preliminary data.</text>
</comment>
<organism evidence="10 11">
    <name type="scientific">Halalkalibacter kiskunsagensis</name>
    <dbReference type="NCBI Taxonomy" id="1548599"/>
    <lineage>
        <taxon>Bacteria</taxon>
        <taxon>Bacillati</taxon>
        <taxon>Bacillota</taxon>
        <taxon>Bacilli</taxon>
        <taxon>Bacillales</taxon>
        <taxon>Bacillaceae</taxon>
        <taxon>Halalkalibacter</taxon>
    </lineage>
</organism>
<keyword evidence="2 7" id="KW-0812">Transmembrane</keyword>
<name>A0ABV6KDV0_9BACI</name>
<dbReference type="InterPro" id="IPR027417">
    <property type="entry name" value="P-loop_NTPase"/>
</dbReference>
<feature type="domain" description="ABC transporter" evidence="8">
    <location>
        <begin position="370"/>
        <end position="604"/>
    </location>
</feature>
<dbReference type="RefSeq" id="WP_335958692.1">
    <property type="nucleotide sequence ID" value="NZ_JAXBLX010000002.1"/>
</dbReference>
<dbReference type="Proteomes" id="UP001589838">
    <property type="component" value="Unassembled WGS sequence"/>
</dbReference>
<dbReference type="InterPro" id="IPR003593">
    <property type="entry name" value="AAA+_ATPase"/>
</dbReference>
<evidence type="ECO:0000256" key="6">
    <source>
        <dbReference type="ARBA" id="ARBA00023136"/>
    </source>
</evidence>
<keyword evidence="11" id="KW-1185">Reference proteome</keyword>
<protein>
    <submittedName>
        <fullName evidence="10">ABC transporter ATP-binding protein</fullName>
    </submittedName>
</protein>
<dbReference type="InterPro" id="IPR039421">
    <property type="entry name" value="Type_1_exporter"/>
</dbReference>
<evidence type="ECO:0000259" key="8">
    <source>
        <dbReference type="PROSITE" id="PS50893"/>
    </source>
</evidence>
<dbReference type="PROSITE" id="PS50929">
    <property type="entry name" value="ABC_TM1F"/>
    <property type="match status" value="1"/>
</dbReference>
<feature type="domain" description="ABC transmembrane type-1" evidence="9">
    <location>
        <begin position="55"/>
        <end position="337"/>
    </location>
</feature>
<dbReference type="CDD" id="cd03254">
    <property type="entry name" value="ABCC_Glucan_exporter_like"/>
    <property type="match status" value="1"/>
</dbReference>
<dbReference type="InterPro" id="IPR011527">
    <property type="entry name" value="ABC1_TM_dom"/>
</dbReference>
<dbReference type="SUPFAM" id="SSF52540">
    <property type="entry name" value="P-loop containing nucleoside triphosphate hydrolases"/>
    <property type="match status" value="1"/>
</dbReference>
<dbReference type="EMBL" id="JBHLUX010000030">
    <property type="protein sequence ID" value="MFC0471137.1"/>
    <property type="molecule type" value="Genomic_DNA"/>
</dbReference>
<dbReference type="Pfam" id="PF00664">
    <property type="entry name" value="ABC_membrane"/>
    <property type="match status" value="1"/>
</dbReference>
<dbReference type="Gene3D" id="3.40.50.300">
    <property type="entry name" value="P-loop containing nucleotide triphosphate hydrolases"/>
    <property type="match status" value="1"/>
</dbReference>
<dbReference type="PANTHER" id="PTHR43394:SF1">
    <property type="entry name" value="ATP-BINDING CASSETTE SUB-FAMILY B MEMBER 10, MITOCHONDRIAL"/>
    <property type="match status" value="1"/>
</dbReference>
<dbReference type="PROSITE" id="PS50893">
    <property type="entry name" value="ABC_TRANSPORTER_2"/>
    <property type="match status" value="1"/>
</dbReference>